<accession>A0ACD4CYL5</accession>
<name>A0ACD4CYL5_9HYPH</name>
<evidence type="ECO:0000313" key="2">
    <source>
        <dbReference type="Proteomes" id="UP001061991"/>
    </source>
</evidence>
<geneLocation type="plasmid" evidence="1 2">
    <name>p_unnamed1</name>
</geneLocation>
<keyword evidence="2" id="KW-1185">Reference proteome</keyword>
<reference evidence="1" key="1">
    <citation type="submission" date="2022-09" db="EMBL/GenBank/DDBJ databases">
        <title>Interaction between co-microsymbionts with complementary sets of symbiotic genes in legume-rhizobium systems.</title>
        <authorList>
            <person name="Safronova V."/>
            <person name="Sazanova A."/>
            <person name="Afonin A."/>
            <person name="Chirak E."/>
        </authorList>
    </citation>
    <scope>NUCLEOTIDE SEQUENCE</scope>
    <source>
        <strain evidence="1">A18/3m</strain>
    </source>
</reference>
<dbReference type="Proteomes" id="UP001061991">
    <property type="component" value="Plasmid p_unnamed1"/>
</dbReference>
<protein>
    <submittedName>
        <fullName evidence="1">SURF1 family protein</fullName>
    </submittedName>
</protein>
<proteinExistence type="predicted"/>
<evidence type="ECO:0000313" key="1">
    <source>
        <dbReference type="EMBL" id="UXN58619.1"/>
    </source>
</evidence>
<gene>
    <name evidence="1" type="ORF">N8E88_11520</name>
</gene>
<dbReference type="EMBL" id="CP104972">
    <property type="protein sequence ID" value="UXN58619.1"/>
    <property type="molecule type" value="Genomic_DNA"/>
</dbReference>
<keyword evidence="1" id="KW-0614">Plasmid</keyword>
<sequence length="298" mass="32426">MTAAAVVAELANEGDKTDHSGAHAFTGNDPLPAQNSLLKLCALGMVALLGVTVLSGLGIWQLERRIWKLELIDQVKQRVHAPAFSAPGPASWDHINATDDGYRHVRVGGRFLDKPDTLVKAVTNRGGGFWVLAPFHTAQGFTVLVNRGFLPADLARSRWRSNIHAGADTNLTGLMRMTEPGGGFLRGNDPTADRWYSRDVAAIAAARGIGQVAPYFIDADANANQDGPPVGGLTVITFPNNHLVYALTWFAMALMLAAASILIARGEWQVRRGHRKPVSDDGWHRKLNQLAMFLYEFE</sequence>
<organism evidence="1 2">
    <name type="scientific">Phyllobacterium zundukense</name>
    <dbReference type="NCBI Taxonomy" id="1867719"/>
    <lineage>
        <taxon>Bacteria</taxon>
        <taxon>Pseudomonadati</taxon>
        <taxon>Pseudomonadota</taxon>
        <taxon>Alphaproteobacteria</taxon>
        <taxon>Hyphomicrobiales</taxon>
        <taxon>Phyllobacteriaceae</taxon>
        <taxon>Phyllobacterium</taxon>
    </lineage>
</organism>